<protein>
    <submittedName>
        <fullName evidence="3">SAM-dependent methyltransferase</fullName>
    </submittedName>
</protein>
<comment type="caution">
    <text evidence="3">The sequence shown here is derived from an EMBL/GenBank/DDBJ whole genome shotgun (WGS) entry which is preliminary data.</text>
</comment>
<feature type="compositionally biased region" description="Basic and acidic residues" evidence="1">
    <location>
        <begin position="1"/>
        <end position="14"/>
    </location>
</feature>
<reference evidence="3 4" key="1">
    <citation type="submission" date="2015-10" db="EMBL/GenBank/DDBJ databases">
        <title>Mycobacterium gordonae draft genome assembly.</title>
        <authorList>
            <person name="Ustinova V."/>
            <person name="Smirnova T."/>
            <person name="Blagodatskikh K."/>
            <person name="Varlamov D."/>
            <person name="Larionova E."/>
            <person name="Chernousova L."/>
        </authorList>
    </citation>
    <scope>NUCLEOTIDE SEQUENCE [LARGE SCALE GENOMIC DNA]</scope>
    <source>
        <strain evidence="3 4">CTRI 14-8773</strain>
    </source>
</reference>
<evidence type="ECO:0000313" key="3">
    <source>
        <dbReference type="EMBL" id="KQH77069.1"/>
    </source>
</evidence>
<dbReference type="AlphaFoldDB" id="A0A0Q2QBC3"/>
<proteinExistence type="predicted"/>
<dbReference type="Proteomes" id="UP000051677">
    <property type="component" value="Unassembled WGS sequence"/>
</dbReference>
<dbReference type="GO" id="GO:0008168">
    <property type="term" value="F:methyltransferase activity"/>
    <property type="evidence" value="ECO:0007669"/>
    <property type="project" value="UniProtKB-KW"/>
</dbReference>
<keyword evidence="3" id="KW-0808">Transferase</keyword>
<sequence>MSEQDRRRWDERYARSGPPQSGAVAPPGFLRPFIDRIPAAGLALDVACGQGLASIWLASRGLDVWGVDVSSEAITQARDLARHRGFDASCRFDVVDLDAGLPPGPQVDMLLCNKFRDRRLYPALIGRVAPGGLLAICTLSAEDAEPGPFRAARGELLSAFGELDLVAAGEADGHAWLVANA</sequence>
<dbReference type="Gene3D" id="3.40.50.150">
    <property type="entry name" value="Vaccinia Virus protein VP39"/>
    <property type="match status" value="1"/>
</dbReference>
<dbReference type="EMBL" id="LKTM01000339">
    <property type="protein sequence ID" value="KQH77069.1"/>
    <property type="molecule type" value="Genomic_DNA"/>
</dbReference>
<evidence type="ECO:0000313" key="4">
    <source>
        <dbReference type="Proteomes" id="UP000051677"/>
    </source>
</evidence>
<dbReference type="RefSeq" id="WP_055580112.1">
    <property type="nucleotide sequence ID" value="NZ_LKTM01000339.1"/>
</dbReference>
<organism evidence="3 4">
    <name type="scientific">Mycobacterium gordonae</name>
    <dbReference type="NCBI Taxonomy" id="1778"/>
    <lineage>
        <taxon>Bacteria</taxon>
        <taxon>Bacillati</taxon>
        <taxon>Actinomycetota</taxon>
        <taxon>Actinomycetes</taxon>
        <taxon>Mycobacteriales</taxon>
        <taxon>Mycobacteriaceae</taxon>
        <taxon>Mycobacterium</taxon>
    </lineage>
</organism>
<dbReference type="InterPro" id="IPR041698">
    <property type="entry name" value="Methyltransf_25"/>
</dbReference>
<keyword evidence="3" id="KW-0489">Methyltransferase</keyword>
<feature type="domain" description="Methyltransferase" evidence="2">
    <location>
        <begin position="44"/>
        <end position="114"/>
    </location>
</feature>
<dbReference type="Pfam" id="PF13649">
    <property type="entry name" value="Methyltransf_25"/>
    <property type="match status" value="1"/>
</dbReference>
<evidence type="ECO:0000259" key="2">
    <source>
        <dbReference type="Pfam" id="PF13649"/>
    </source>
</evidence>
<dbReference type="CDD" id="cd02440">
    <property type="entry name" value="AdoMet_MTases"/>
    <property type="match status" value="1"/>
</dbReference>
<feature type="region of interest" description="Disordered" evidence="1">
    <location>
        <begin position="1"/>
        <end position="26"/>
    </location>
</feature>
<name>A0A0Q2QBC3_MYCGO</name>
<dbReference type="GO" id="GO:0032259">
    <property type="term" value="P:methylation"/>
    <property type="evidence" value="ECO:0007669"/>
    <property type="project" value="UniProtKB-KW"/>
</dbReference>
<dbReference type="SUPFAM" id="SSF53335">
    <property type="entry name" value="S-adenosyl-L-methionine-dependent methyltransferases"/>
    <property type="match status" value="1"/>
</dbReference>
<gene>
    <name evidence="3" type="ORF">AO501_10835</name>
</gene>
<evidence type="ECO:0000256" key="1">
    <source>
        <dbReference type="SAM" id="MobiDB-lite"/>
    </source>
</evidence>
<dbReference type="OrthoDB" id="9786503at2"/>
<dbReference type="InterPro" id="IPR029063">
    <property type="entry name" value="SAM-dependent_MTases_sf"/>
</dbReference>
<accession>A0A0Q2QBC3</accession>